<keyword evidence="9" id="KW-1185">Reference proteome</keyword>
<feature type="domain" description="PDZ" evidence="7">
    <location>
        <begin position="109"/>
        <end position="173"/>
    </location>
</feature>
<evidence type="ECO:0000259" key="7">
    <source>
        <dbReference type="PROSITE" id="PS50106"/>
    </source>
</evidence>
<dbReference type="InterPro" id="IPR029045">
    <property type="entry name" value="ClpP/crotonase-like_dom_sf"/>
</dbReference>
<dbReference type="InterPro" id="IPR001478">
    <property type="entry name" value="PDZ"/>
</dbReference>
<dbReference type="Pfam" id="PF03572">
    <property type="entry name" value="Peptidase_S41"/>
    <property type="match status" value="1"/>
</dbReference>
<dbReference type="EMBL" id="JAFBEB010000012">
    <property type="protein sequence ID" value="MBM7591453.1"/>
    <property type="molecule type" value="Genomic_DNA"/>
</dbReference>
<name>A0A939BTF5_9BACL</name>
<dbReference type="GO" id="GO:0007165">
    <property type="term" value="P:signal transduction"/>
    <property type="evidence" value="ECO:0007669"/>
    <property type="project" value="TreeGrafter"/>
</dbReference>
<dbReference type="CDD" id="cd06782">
    <property type="entry name" value="cpPDZ_CPP-like"/>
    <property type="match status" value="1"/>
</dbReference>
<dbReference type="Gene3D" id="1.10.101.10">
    <property type="entry name" value="PGBD-like superfamily/PGBD"/>
    <property type="match status" value="1"/>
</dbReference>
<dbReference type="Pfam" id="PF01471">
    <property type="entry name" value="PG_binding_1"/>
    <property type="match status" value="1"/>
</dbReference>
<dbReference type="Pfam" id="PF17820">
    <property type="entry name" value="PDZ_6"/>
    <property type="match status" value="1"/>
</dbReference>
<dbReference type="SMART" id="SM00245">
    <property type="entry name" value="TSPc"/>
    <property type="match status" value="1"/>
</dbReference>
<keyword evidence="4 5" id="KW-0720">Serine protease</keyword>
<evidence type="ECO:0000313" key="8">
    <source>
        <dbReference type="EMBL" id="MBM7591453.1"/>
    </source>
</evidence>
<dbReference type="InterPro" id="IPR036366">
    <property type="entry name" value="PGBDSf"/>
</dbReference>
<evidence type="ECO:0000256" key="5">
    <source>
        <dbReference type="RuleBase" id="RU004404"/>
    </source>
</evidence>
<dbReference type="PANTHER" id="PTHR32060">
    <property type="entry name" value="TAIL-SPECIFIC PROTEASE"/>
    <property type="match status" value="1"/>
</dbReference>
<evidence type="ECO:0000256" key="3">
    <source>
        <dbReference type="ARBA" id="ARBA00022801"/>
    </source>
</evidence>
<sequence length="491" mass="53449">MKWNGRSVFSIVIVSMIASSLVTMAFMQAGNNNATGAVTAASENLFSMGNQKYPAEFSKLNDAFQTIKRDYIQEISNDQLVEGAINGMIESLDDPYSNYMDPESAKEFNSSLQSTFQGIGAEVTMQNERVTIVTPIKGSPAEKAGLRPNDVILSVNGESLDGLDLQKAVMKIRGPKGSKAVLKIQREGVSEPLTIECIRDDIPMETVDSEVIEKGSNKIGHITMSQFSVDTAQHFTEQLADLESKGIDGLVIDVRGNPGGYLLAVKEIGEKLVPNKGLIVKIVYGDKSKQSEEFRSTLDQAKPYPIVLLVDGGSASASEILAGALKESGGYKLVGEKTFGKGTVQSTMEMSDSSQLKLTIAKWLTPNGEWIHQKGIEPDVKVSQPAYFQATQIPKDKTLKRDMSGADVKNVQVILNGLKFPTGRNDGYYDQGTEEAVKRFQASKKLPVTGQIDKNTAFAIEDAIREQIANPNNDLQLQKAIEVVQQQIGTK</sequence>
<dbReference type="GO" id="GO:0004252">
    <property type="term" value="F:serine-type endopeptidase activity"/>
    <property type="evidence" value="ECO:0007669"/>
    <property type="project" value="UniProtKB-EC"/>
</dbReference>
<dbReference type="InterPro" id="IPR055210">
    <property type="entry name" value="CtpA/B_N"/>
</dbReference>
<comment type="similarity">
    <text evidence="1 5">Belongs to the peptidase S41A family.</text>
</comment>
<dbReference type="GO" id="GO:0006508">
    <property type="term" value="P:proteolysis"/>
    <property type="evidence" value="ECO:0007669"/>
    <property type="project" value="UniProtKB-KW"/>
</dbReference>
<proteinExistence type="inferred from homology"/>
<dbReference type="GO" id="GO:0030288">
    <property type="term" value="C:outer membrane-bounded periplasmic space"/>
    <property type="evidence" value="ECO:0007669"/>
    <property type="project" value="TreeGrafter"/>
</dbReference>
<dbReference type="Gene3D" id="2.30.42.10">
    <property type="match status" value="1"/>
</dbReference>
<evidence type="ECO:0000313" key="9">
    <source>
        <dbReference type="Proteomes" id="UP000717624"/>
    </source>
</evidence>
<reference evidence="8" key="1">
    <citation type="submission" date="2021-01" db="EMBL/GenBank/DDBJ databases">
        <title>Genomic Encyclopedia of Type Strains, Phase IV (KMG-IV): sequencing the most valuable type-strain genomes for metagenomic binning, comparative biology and taxonomic classification.</title>
        <authorList>
            <person name="Goeker M."/>
        </authorList>
    </citation>
    <scope>NUCLEOTIDE SEQUENCE</scope>
    <source>
        <strain evidence="8">DSM 25523</strain>
    </source>
</reference>
<dbReference type="InterPro" id="IPR041489">
    <property type="entry name" value="PDZ_6"/>
</dbReference>
<dbReference type="Gene3D" id="3.30.750.44">
    <property type="match status" value="1"/>
</dbReference>
<dbReference type="Gene3D" id="3.90.226.10">
    <property type="entry name" value="2-enoyl-CoA Hydratase, Chain A, domain 1"/>
    <property type="match status" value="1"/>
</dbReference>
<dbReference type="PROSITE" id="PS50106">
    <property type="entry name" value="PDZ"/>
    <property type="match status" value="1"/>
</dbReference>
<gene>
    <name evidence="8" type="ORF">JOD01_003104</name>
</gene>
<organism evidence="8 9">
    <name type="scientific">Brevibacillus fulvus</name>
    <dbReference type="NCBI Taxonomy" id="1125967"/>
    <lineage>
        <taxon>Bacteria</taxon>
        <taxon>Bacillati</taxon>
        <taxon>Bacillota</taxon>
        <taxon>Bacilli</taxon>
        <taxon>Bacillales</taxon>
        <taxon>Paenibacillaceae</taxon>
        <taxon>Brevibacillus</taxon>
    </lineage>
</organism>
<dbReference type="InterPro" id="IPR004447">
    <property type="entry name" value="Peptidase_S41A"/>
</dbReference>
<dbReference type="InterPro" id="IPR036034">
    <property type="entry name" value="PDZ_sf"/>
</dbReference>
<accession>A0A939BTF5</accession>
<dbReference type="FunFam" id="3.30.750.44:FF:000001">
    <property type="entry name" value="S41 family peptidase"/>
    <property type="match status" value="1"/>
</dbReference>
<dbReference type="CDD" id="cd07560">
    <property type="entry name" value="Peptidase_S41_CPP"/>
    <property type="match status" value="1"/>
</dbReference>
<keyword evidence="2 5" id="KW-0645">Protease</keyword>
<evidence type="ECO:0000256" key="6">
    <source>
        <dbReference type="SAM" id="SignalP"/>
    </source>
</evidence>
<dbReference type="FunFam" id="2.30.42.10:FF:000063">
    <property type="entry name" value="Peptidase, S41 family"/>
    <property type="match status" value="1"/>
</dbReference>
<dbReference type="Pfam" id="PF22694">
    <property type="entry name" value="CtpB_N-like"/>
    <property type="match status" value="1"/>
</dbReference>
<dbReference type="InterPro" id="IPR002477">
    <property type="entry name" value="Peptidoglycan-bd-like"/>
</dbReference>
<dbReference type="SMART" id="SM00228">
    <property type="entry name" value="PDZ"/>
    <property type="match status" value="1"/>
</dbReference>
<keyword evidence="3 5" id="KW-0378">Hydrolase</keyword>
<dbReference type="SUPFAM" id="SSF52096">
    <property type="entry name" value="ClpP/crotonase"/>
    <property type="match status" value="1"/>
</dbReference>
<dbReference type="PANTHER" id="PTHR32060:SF29">
    <property type="entry name" value="CARBOXY-TERMINAL PROCESSING PROTEASE CTPB"/>
    <property type="match status" value="1"/>
</dbReference>
<evidence type="ECO:0000256" key="2">
    <source>
        <dbReference type="ARBA" id="ARBA00022670"/>
    </source>
</evidence>
<dbReference type="InterPro" id="IPR036365">
    <property type="entry name" value="PGBD-like_sf"/>
</dbReference>
<dbReference type="Proteomes" id="UP000717624">
    <property type="component" value="Unassembled WGS sequence"/>
</dbReference>
<comment type="caution">
    <text evidence="8">The sequence shown here is derived from an EMBL/GenBank/DDBJ whole genome shotgun (WGS) entry which is preliminary data.</text>
</comment>
<dbReference type="NCBIfam" id="TIGR00225">
    <property type="entry name" value="prc"/>
    <property type="match status" value="1"/>
</dbReference>
<keyword evidence="6" id="KW-0732">Signal</keyword>
<dbReference type="RefSeq" id="WP_204519164.1">
    <property type="nucleotide sequence ID" value="NZ_BAABIN010000019.1"/>
</dbReference>
<dbReference type="SUPFAM" id="SSF50156">
    <property type="entry name" value="PDZ domain-like"/>
    <property type="match status" value="1"/>
</dbReference>
<dbReference type="EC" id="3.4.21.102" evidence="8"/>
<dbReference type="InterPro" id="IPR005151">
    <property type="entry name" value="Tail-specific_protease"/>
</dbReference>
<feature type="chain" id="PRO_5038592567" evidence="6">
    <location>
        <begin position="26"/>
        <end position="491"/>
    </location>
</feature>
<evidence type="ECO:0000256" key="1">
    <source>
        <dbReference type="ARBA" id="ARBA00009179"/>
    </source>
</evidence>
<feature type="signal peptide" evidence="6">
    <location>
        <begin position="1"/>
        <end position="25"/>
    </location>
</feature>
<protein>
    <submittedName>
        <fullName evidence="8">Carboxyl-terminal processing protease</fullName>
        <ecNumber evidence="8">3.4.21.102</ecNumber>
    </submittedName>
</protein>
<evidence type="ECO:0000256" key="4">
    <source>
        <dbReference type="ARBA" id="ARBA00022825"/>
    </source>
</evidence>
<dbReference type="SUPFAM" id="SSF47090">
    <property type="entry name" value="PGBD-like"/>
    <property type="match status" value="1"/>
</dbReference>
<dbReference type="AlphaFoldDB" id="A0A939BTF5"/>